<feature type="chain" id="PRO_5015188010" description="Outer membrane protein with beta-barrel domain" evidence="1">
    <location>
        <begin position="25"/>
        <end position="269"/>
    </location>
</feature>
<sequence>MNFKRIKFKTLCLGIILTCLLQDAGAQWFQLPGVLQRYEMGYSYAVGMATYKSSNNWNNGGNNLDTSFSQDVTSTAGFGVVVGTSIPLKQLSNRCMLALGIGYNYNMFTWDYKSPSFRNKLTDGEGRVYYDFNELPISGVSLQMGLPISADFKFGNDAFLRKNVRFGTTFGAGVLPVAAMTADFDNAGFGFGAAPFVKAEVGIFAGICFKLRAQYALGYLPFYDSKNSLSGFTGYDVKSSLIGKQQLSISLLIMPFSWAWQERGWWNTY</sequence>
<name>A0A2P8DBY8_9BACT</name>
<evidence type="ECO:0008006" key="4">
    <source>
        <dbReference type="Google" id="ProtNLM"/>
    </source>
</evidence>
<dbReference type="RefSeq" id="WP_106521430.1">
    <property type="nucleotide sequence ID" value="NZ_PYGD01000001.1"/>
</dbReference>
<comment type="caution">
    <text evidence="2">The sequence shown here is derived from an EMBL/GenBank/DDBJ whole genome shotgun (WGS) entry which is preliminary data.</text>
</comment>
<protein>
    <recommendedName>
        <fullName evidence="4">Outer membrane protein with beta-barrel domain</fullName>
    </recommendedName>
</protein>
<feature type="signal peptide" evidence="1">
    <location>
        <begin position="1"/>
        <end position="24"/>
    </location>
</feature>
<keyword evidence="1" id="KW-0732">Signal</keyword>
<keyword evidence="3" id="KW-1185">Reference proteome</keyword>
<dbReference type="EMBL" id="PYGD01000001">
    <property type="protein sequence ID" value="PSK94743.1"/>
    <property type="molecule type" value="Genomic_DNA"/>
</dbReference>
<reference evidence="2 3" key="1">
    <citation type="submission" date="2018-03" db="EMBL/GenBank/DDBJ databases">
        <title>Genomic Encyclopedia of Type Strains, Phase III (KMG-III): the genomes of soil and plant-associated and newly described type strains.</title>
        <authorList>
            <person name="Whitman W."/>
        </authorList>
    </citation>
    <scope>NUCLEOTIDE SEQUENCE [LARGE SCALE GENOMIC DNA]</scope>
    <source>
        <strain evidence="2 3">CGMCC 1.12700</strain>
    </source>
</reference>
<evidence type="ECO:0000313" key="2">
    <source>
        <dbReference type="EMBL" id="PSK94743.1"/>
    </source>
</evidence>
<dbReference type="AlphaFoldDB" id="A0A2P8DBY8"/>
<evidence type="ECO:0000256" key="1">
    <source>
        <dbReference type="SAM" id="SignalP"/>
    </source>
</evidence>
<organism evidence="2 3">
    <name type="scientific">Taibaiella chishuiensis</name>
    <dbReference type="NCBI Taxonomy" id="1434707"/>
    <lineage>
        <taxon>Bacteria</taxon>
        <taxon>Pseudomonadati</taxon>
        <taxon>Bacteroidota</taxon>
        <taxon>Chitinophagia</taxon>
        <taxon>Chitinophagales</taxon>
        <taxon>Chitinophagaceae</taxon>
        <taxon>Taibaiella</taxon>
    </lineage>
</organism>
<gene>
    <name evidence="2" type="ORF">B0I18_101903</name>
</gene>
<dbReference type="Proteomes" id="UP000240572">
    <property type="component" value="Unassembled WGS sequence"/>
</dbReference>
<proteinExistence type="predicted"/>
<dbReference type="OrthoDB" id="644072at2"/>
<evidence type="ECO:0000313" key="3">
    <source>
        <dbReference type="Proteomes" id="UP000240572"/>
    </source>
</evidence>
<accession>A0A2P8DBY8</accession>